<name>A0ABT6NDT0_9FIRM</name>
<evidence type="ECO:0000313" key="3">
    <source>
        <dbReference type="Proteomes" id="UP001158045"/>
    </source>
</evidence>
<dbReference type="Proteomes" id="UP001158045">
    <property type="component" value="Unassembled WGS sequence"/>
</dbReference>
<dbReference type="Gene3D" id="3.40.50.880">
    <property type="match status" value="1"/>
</dbReference>
<dbReference type="SUPFAM" id="SSF52317">
    <property type="entry name" value="Class I glutamine amidotransferase-like"/>
    <property type="match status" value="1"/>
</dbReference>
<gene>
    <name evidence="2" type="ORF">QE109_10565</name>
</gene>
<reference evidence="2 3" key="1">
    <citation type="submission" date="2023-04" db="EMBL/GenBank/DDBJ databases">
        <title>Fusibacter bizertensis strain WBS, isolated from littoral bottom sediments of the Arctic seas - biochemical and genomic analysis.</title>
        <authorList>
            <person name="Brioukhanov A.L."/>
        </authorList>
    </citation>
    <scope>NUCLEOTIDE SEQUENCE [LARGE SCALE GENOMIC DNA]</scope>
    <source>
        <strain evidence="2 3">WBS</strain>
    </source>
</reference>
<dbReference type="InterPro" id="IPR029062">
    <property type="entry name" value="Class_I_gatase-like"/>
</dbReference>
<keyword evidence="3" id="KW-1185">Reference proteome</keyword>
<keyword evidence="2" id="KW-0378">Hydrolase</keyword>
<organism evidence="2 3">
    <name type="scientific">Fusibacter bizertensis</name>
    <dbReference type="NCBI Taxonomy" id="1488331"/>
    <lineage>
        <taxon>Bacteria</taxon>
        <taxon>Bacillati</taxon>
        <taxon>Bacillota</taxon>
        <taxon>Clostridia</taxon>
        <taxon>Eubacteriales</taxon>
        <taxon>Eubacteriales Family XII. Incertae Sedis</taxon>
        <taxon>Fusibacter</taxon>
    </lineage>
</organism>
<evidence type="ECO:0000313" key="2">
    <source>
        <dbReference type="EMBL" id="MDH8678592.1"/>
    </source>
</evidence>
<dbReference type="PROSITE" id="PS51273">
    <property type="entry name" value="GATASE_TYPE_1"/>
    <property type="match status" value="1"/>
</dbReference>
<evidence type="ECO:0000259" key="1">
    <source>
        <dbReference type="Pfam" id="PF00117"/>
    </source>
</evidence>
<feature type="domain" description="Glutamine amidotransferase" evidence="1">
    <location>
        <begin position="23"/>
        <end position="198"/>
    </location>
</feature>
<dbReference type="Pfam" id="PF00117">
    <property type="entry name" value="GATase"/>
    <property type="match status" value="1"/>
</dbReference>
<sequence length="202" mass="23126">MTKFVAITMRVDDVLSYRERRDAIDQNWYDFITECGYTPILLPNKLTVVKELLSSIQLSGIILSGGNSLVKYDGDAPERDEIERYCIKFAETVKVPLIGVCRGMQVIADYYENNLVNIPNHVAVKHQIVDANNIERTVNSYHNMGIESIKSPLRINAQSKDGSIESISHTIFQIIGIMWHPERETPFELEDINLFSNFFKNK</sequence>
<comment type="caution">
    <text evidence="2">The sequence shown here is derived from an EMBL/GenBank/DDBJ whole genome shotgun (WGS) entry which is preliminary data.</text>
</comment>
<protein>
    <submittedName>
        <fullName evidence="2">Gamma-glutamyl-gamma-aminobutyrate hydrolase family protein</fullName>
    </submittedName>
</protein>
<dbReference type="GO" id="GO:0016787">
    <property type="term" value="F:hydrolase activity"/>
    <property type="evidence" value="ECO:0007669"/>
    <property type="project" value="UniProtKB-KW"/>
</dbReference>
<accession>A0ABT6NDT0</accession>
<dbReference type="InterPro" id="IPR044668">
    <property type="entry name" value="PuuD-like"/>
</dbReference>
<proteinExistence type="predicted"/>
<dbReference type="EMBL" id="JARYZI010000006">
    <property type="protein sequence ID" value="MDH8678592.1"/>
    <property type="molecule type" value="Genomic_DNA"/>
</dbReference>
<dbReference type="InterPro" id="IPR017926">
    <property type="entry name" value="GATASE"/>
</dbReference>
<dbReference type="PANTHER" id="PTHR43235">
    <property type="entry name" value="GLUTAMINE AMIDOTRANSFERASE PB2B2.05-RELATED"/>
    <property type="match status" value="1"/>
</dbReference>
<dbReference type="RefSeq" id="WP_281094443.1">
    <property type="nucleotide sequence ID" value="NZ_JARYZI010000006.1"/>
</dbReference>
<dbReference type="PANTHER" id="PTHR43235:SF1">
    <property type="entry name" value="GLUTAMINE AMIDOTRANSFERASE PB2B2.05-RELATED"/>
    <property type="match status" value="1"/>
</dbReference>